<evidence type="ECO:0000313" key="11">
    <source>
        <dbReference type="EMBL" id="MEU0154943.1"/>
    </source>
</evidence>
<dbReference type="CDD" id="cd03254">
    <property type="entry name" value="ABCC_Glucan_exporter_like"/>
    <property type="match status" value="1"/>
</dbReference>
<organism evidence="11 12">
    <name type="scientific">Micromonospora fulviviridis</name>
    <dbReference type="NCBI Taxonomy" id="47860"/>
    <lineage>
        <taxon>Bacteria</taxon>
        <taxon>Bacillati</taxon>
        <taxon>Actinomycetota</taxon>
        <taxon>Actinomycetes</taxon>
        <taxon>Micromonosporales</taxon>
        <taxon>Micromonosporaceae</taxon>
        <taxon>Micromonospora</taxon>
    </lineage>
</organism>
<feature type="domain" description="ABC transporter" evidence="9">
    <location>
        <begin position="422"/>
        <end position="656"/>
    </location>
</feature>
<comment type="caution">
    <text evidence="11">The sequence shown here is derived from an EMBL/GenBank/DDBJ whole genome shotgun (WGS) entry which is preliminary data.</text>
</comment>
<comment type="subcellular location">
    <subcellularLocation>
        <location evidence="1">Cell membrane</location>
        <topology evidence="1">Multi-pass membrane protein</topology>
    </subcellularLocation>
</comment>
<dbReference type="InterPro" id="IPR003593">
    <property type="entry name" value="AAA+_ATPase"/>
</dbReference>
<dbReference type="EMBL" id="JBEXRX010000086">
    <property type="protein sequence ID" value="MEU0154943.1"/>
    <property type="molecule type" value="Genomic_DNA"/>
</dbReference>
<gene>
    <name evidence="11" type="ORF">ABZ071_24120</name>
</gene>
<evidence type="ECO:0000256" key="2">
    <source>
        <dbReference type="ARBA" id="ARBA00022692"/>
    </source>
</evidence>
<dbReference type="SUPFAM" id="SSF90123">
    <property type="entry name" value="ABC transporter transmembrane region"/>
    <property type="match status" value="1"/>
</dbReference>
<feature type="compositionally biased region" description="Pro residues" evidence="7">
    <location>
        <begin position="673"/>
        <end position="687"/>
    </location>
</feature>
<dbReference type="RefSeq" id="WP_355666582.1">
    <property type="nucleotide sequence ID" value="NZ_JBEXRX010000086.1"/>
</dbReference>
<feature type="transmembrane region" description="Helical" evidence="8">
    <location>
        <begin position="250"/>
        <end position="267"/>
    </location>
</feature>
<dbReference type="PROSITE" id="PS00211">
    <property type="entry name" value="ABC_TRANSPORTER_1"/>
    <property type="match status" value="1"/>
</dbReference>
<protein>
    <submittedName>
        <fullName evidence="11">ABC transporter ATP-binding protein</fullName>
    </submittedName>
</protein>
<feature type="compositionally biased region" description="Basic and acidic residues" evidence="7">
    <location>
        <begin position="11"/>
        <end position="21"/>
    </location>
</feature>
<evidence type="ECO:0000256" key="5">
    <source>
        <dbReference type="ARBA" id="ARBA00022989"/>
    </source>
</evidence>
<dbReference type="SUPFAM" id="SSF52540">
    <property type="entry name" value="P-loop containing nucleoside triphosphate hydrolases"/>
    <property type="match status" value="1"/>
</dbReference>
<dbReference type="PROSITE" id="PS50893">
    <property type="entry name" value="ABC_TRANSPORTER_2"/>
    <property type="match status" value="1"/>
</dbReference>
<keyword evidence="5 8" id="KW-1133">Transmembrane helix</keyword>
<feature type="transmembrane region" description="Helical" evidence="8">
    <location>
        <begin position="148"/>
        <end position="170"/>
    </location>
</feature>
<keyword evidence="6 8" id="KW-0472">Membrane</keyword>
<evidence type="ECO:0000256" key="1">
    <source>
        <dbReference type="ARBA" id="ARBA00004651"/>
    </source>
</evidence>
<feature type="transmembrane region" description="Helical" evidence="8">
    <location>
        <begin position="327"/>
        <end position="353"/>
    </location>
</feature>
<dbReference type="Pfam" id="PF00005">
    <property type="entry name" value="ABC_tran"/>
    <property type="match status" value="1"/>
</dbReference>
<dbReference type="PROSITE" id="PS50929">
    <property type="entry name" value="ABC_TM1F"/>
    <property type="match status" value="1"/>
</dbReference>
<dbReference type="InterPro" id="IPR011527">
    <property type="entry name" value="ABC1_TM_dom"/>
</dbReference>
<sequence length="695" mass="74676">MTAVPPQKSAPEAKADGRTPERLPAAGRRGGGGPPWMGAAMPAEKSMNFGPSARRLLGRLRPHRFSLTAIIALAVASVGASVTGPKILGRATDIIFAGVIGRQIPAGTTPEQAVAGARAAGNDNFADMLARMHVVPGAGIDFTALSRILTLALALYLGASLLMWWQGWLLNGVVQRTVLRLRADVEEKLNRLPLPYFDKQPRGELLSRVTNDIDNISQTLSQTLSQLLSALLTVVGVLAMMFWISPLLALVALVAVPLSVVVTQQIAKRSQRRFIAQWRHTGELNGLIEETYTGHELVKVFGRQREAQAAFAAKNEELFRASFGAQFISGIIMPAMMFVGNLSYVAIAVVGGLRVASGTMSLGDVQAFIQYSRQFTQPLTQIASMANLLQSGVASAERVFEVLDAEEQVPDRPAPPRVTGRVEFEHVSFRYDPDKPLIDDLSLVAEPGHTVAIVGPTGAGKTTLVNLIMRFYELDAGRITLDGVDISSMRRDELRGRIGMVLQDTWLFGGTIRDNIAYGRPTATEEEILAAARATFVDRFVRSLPDGYDTVIDEEGSNVSAGEKQLITIARAFLAEPSLLILDEATSSVDTRTEVLLQRAMAALRSDRTSFVIAHRLSTIRDADLILMMEQGRIVEQGSHDQLLAADGAYARLYRSQFAGAAIDEEAAAPLPAGGPPGRPGAGPPGKPAAAPAGR</sequence>
<dbReference type="PANTHER" id="PTHR43394">
    <property type="entry name" value="ATP-DEPENDENT PERMEASE MDL1, MITOCHONDRIAL"/>
    <property type="match status" value="1"/>
</dbReference>
<feature type="domain" description="ABC transmembrane type-1" evidence="10">
    <location>
        <begin position="69"/>
        <end position="391"/>
    </location>
</feature>
<keyword evidence="4 11" id="KW-0067">ATP-binding</keyword>
<dbReference type="InterPro" id="IPR036640">
    <property type="entry name" value="ABC1_TM_sf"/>
</dbReference>
<evidence type="ECO:0000313" key="12">
    <source>
        <dbReference type="Proteomes" id="UP001550348"/>
    </source>
</evidence>
<dbReference type="InterPro" id="IPR027417">
    <property type="entry name" value="P-loop_NTPase"/>
</dbReference>
<dbReference type="GO" id="GO:0005524">
    <property type="term" value="F:ATP binding"/>
    <property type="evidence" value="ECO:0007669"/>
    <property type="project" value="UniProtKB-KW"/>
</dbReference>
<evidence type="ECO:0000256" key="4">
    <source>
        <dbReference type="ARBA" id="ARBA00022840"/>
    </source>
</evidence>
<accession>A0ABV2VQ79</accession>
<feature type="region of interest" description="Disordered" evidence="7">
    <location>
        <begin position="1"/>
        <end position="37"/>
    </location>
</feature>
<dbReference type="InterPro" id="IPR039421">
    <property type="entry name" value="Type_1_exporter"/>
</dbReference>
<dbReference type="SMART" id="SM00382">
    <property type="entry name" value="AAA"/>
    <property type="match status" value="1"/>
</dbReference>
<dbReference type="Proteomes" id="UP001550348">
    <property type="component" value="Unassembled WGS sequence"/>
</dbReference>
<evidence type="ECO:0000256" key="3">
    <source>
        <dbReference type="ARBA" id="ARBA00022741"/>
    </source>
</evidence>
<dbReference type="Pfam" id="PF00664">
    <property type="entry name" value="ABC_membrane"/>
    <property type="match status" value="1"/>
</dbReference>
<dbReference type="CDD" id="cd18547">
    <property type="entry name" value="ABC_6TM_Tm288_like"/>
    <property type="match status" value="1"/>
</dbReference>
<proteinExistence type="predicted"/>
<dbReference type="InterPro" id="IPR003439">
    <property type="entry name" value="ABC_transporter-like_ATP-bd"/>
</dbReference>
<evidence type="ECO:0000259" key="10">
    <source>
        <dbReference type="PROSITE" id="PS50929"/>
    </source>
</evidence>
<keyword evidence="12" id="KW-1185">Reference proteome</keyword>
<keyword evidence="2 8" id="KW-0812">Transmembrane</keyword>
<name>A0ABV2VQ79_9ACTN</name>
<dbReference type="Gene3D" id="1.20.1560.10">
    <property type="entry name" value="ABC transporter type 1, transmembrane domain"/>
    <property type="match status" value="1"/>
</dbReference>
<evidence type="ECO:0000256" key="7">
    <source>
        <dbReference type="SAM" id="MobiDB-lite"/>
    </source>
</evidence>
<keyword evidence="3" id="KW-0547">Nucleotide-binding</keyword>
<dbReference type="PANTHER" id="PTHR43394:SF1">
    <property type="entry name" value="ATP-BINDING CASSETTE SUB-FAMILY B MEMBER 10, MITOCHONDRIAL"/>
    <property type="match status" value="1"/>
</dbReference>
<evidence type="ECO:0000256" key="8">
    <source>
        <dbReference type="SAM" id="Phobius"/>
    </source>
</evidence>
<evidence type="ECO:0000256" key="6">
    <source>
        <dbReference type="ARBA" id="ARBA00023136"/>
    </source>
</evidence>
<feature type="region of interest" description="Disordered" evidence="7">
    <location>
        <begin position="668"/>
        <end position="695"/>
    </location>
</feature>
<reference evidence="11 12" key="1">
    <citation type="submission" date="2024-06" db="EMBL/GenBank/DDBJ databases">
        <title>The Natural Products Discovery Center: Release of the First 8490 Sequenced Strains for Exploring Actinobacteria Biosynthetic Diversity.</title>
        <authorList>
            <person name="Kalkreuter E."/>
            <person name="Kautsar S.A."/>
            <person name="Yang D."/>
            <person name="Bader C.D."/>
            <person name="Teijaro C.N."/>
            <person name="Fluegel L."/>
            <person name="Davis C.M."/>
            <person name="Simpson J.R."/>
            <person name="Lauterbach L."/>
            <person name="Steele A.D."/>
            <person name="Gui C."/>
            <person name="Meng S."/>
            <person name="Li G."/>
            <person name="Viehrig K."/>
            <person name="Ye F."/>
            <person name="Su P."/>
            <person name="Kiefer A.F."/>
            <person name="Nichols A."/>
            <person name="Cepeda A.J."/>
            <person name="Yan W."/>
            <person name="Fan B."/>
            <person name="Jiang Y."/>
            <person name="Adhikari A."/>
            <person name="Zheng C.-J."/>
            <person name="Schuster L."/>
            <person name="Cowan T.M."/>
            <person name="Smanski M.J."/>
            <person name="Chevrette M.G."/>
            <person name="De Carvalho L.P.S."/>
            <person name="Shen B."/>
        </authorList>
    </citation>
    <scope>NUCLEOTIDE SEQUENCE [LARGE SCALE GENOMIC DNA]</scope>
    <source>
        <strain evidence="11 12">NPDC006286</strain>
    </source>
</reference>
<dbReference type="InterPro" id="IPR017871">
    <property type="entry name" value="ABC_transporter-like_CS"/>
</dbReference>
<evidence type="ECO:0000259" key="9">
    <source>
        <dbReference type="PROSITE" id="PS50893"/>
    </source>
</evidence>
<dbReference type="Gene3D" id="3.40.50.300">
    <property type="entry name" value="P-loop containing nucleotide triphosphate hydrolases"/>
    <property type="match status" value="1"/>
</dbReference>